<feature type="compositionally biased region" description="Basic residues" evidence="1">
    <location>
        <begin position="331"/>
        <end position="345"/>
    </location>
</feature>
<feature type="compositionally biased region" description="Polar residues" evidence="1">
    <location>
        <begin position="312"/>
        <end position="330"/>
    </location>
</feature>
<dbReference type="AlphaFoldDB" id="A0A0D2A5T8"/>
<feature type="region of interest" description="Disordered" evidence="1">
    <location>
        <begin position="66"/>
        <end position="85"/>
    </location>
</feature>
<dbReference type="GeneID" id="27327795"/>
<keyword evidence="3" id="KW-1185">Reference proteome</keyword>
<feature type="compositionally biased region" description="Polar residues" evidence="1">
    <location>
        <begin position="196"/>
        <end position="218"/>
    </location>
</feature>
<evidence type="ECO:0000313" key="2">
    <source>
        <dbReference type="EMBL" id="KIW20137.1"/>
    </source>
</evidence>
<feature type="compositionally biased region" description="Acidic residues" evidence="1">
    <location>
        <begin position="150"/>
        <end position="171"/>
    </location>
</feature>
<feature type="compositionally biased region" description="Polar residues" evidence="1">
    <location>
        <begin position="172"/>
        <end position="184"/>
    </location>
</feature>
<gene>
    <name evidence="2" type="ORF">PV08_00712</name>
</gene>
<evidence type="ECO:0000256" key="1">
    <source>
        <dbReference type="SAM" id="MobiDB-lite"/>
    </source>
</evidence>
<dbReference type="Proteomes" id="UP000053328">
    <property type="component" value="Unassembled WGS sequence"/>
</dbReference>
<evidence type="ECO:0000313" key="3">
    <source>
        <dbReference type="Proteomes" id="UP000053328"/>
    </source>
</evidence>
<name>A0A0D2A5T8_9EURO</name>
<dbReference type="RefSeq" id="XP_016240353.1">
    <property type="nucleotide sequence ID" value="XM_016375077.1"/>
</dbReference>
<reference evidence="2 3" key="1">
    <citation type="submission" date="2015-01" db="EMBL/GenBank/DDBJ databases">
        <title>The Genome Sequence of Exophiala spinifera CBS89968.</title>
        <authorList>
            <consortium name="The Broad Institute Genomics Platform"/>
            <person name="Cuomo C."/>
            <person name="de Hoog S."/>
            <person name="Gorbushina A."/>
            <person name="Stielow B."/>
            <person name="Teixiera M."/>
            <person name="Abouelleil A."/>
            <person name="Chapman S.B."/>
            <person name="Priest M."/>
            <person name="Young S.K."/>
            <person name="Wortman J."/>
            <person name="Nusbaum C."/>
            <person name="Birren B."/>
        </authorList>
    </citation>
    <scope>NUCLEOTIDE SEQUENCE [LARGE SCALE GENOMIC DNA]</scope>
    <source>
        <strain evidence="2 3">CBS 89968</strain>
    </source>
</reference>
<organism evidence="2 3">
    <name type="scientific">Exophiala spinifera</name>
    <dbReference type="NCBI Taxonomy" id="91928"/>
    <lineage>
        <taxon>Eukaryota</taxon>
        <taxon>Fungi</taxon>
        <taxon>Dikarya</taxon>
        <taxon>Ascomycota</taxon>
        <taxon>Pezizomycotina</taxon>
        <taxon>Eurotiomycetes</taxon>
        <taxon>Chaetothyriomycetidae</taxon>
        <taxon>Chaetothyriales</taxon>
        <taxon>Herpotrichiellaceae</taxon>
        <taxon>Exophiala</taxon>
    </lineage>
</organism>
<feature type="compositionally biased region" description="Polar residues" evidence="1">
    <location>
        <begin position="386"/>
        <end position="395"/>
    </location>
</feature>
<feature type="region of interest" description="Disordered" evidence="1">
    <location>
        <begin position="301"/>
        <end position="395"/>
    </location>
</feature>
<accession>A0A0D2A5T8</accession>
<proteinExistence type="predicted"/>
<dbReference type="OrthoDB" id="4120788at2759"/>
<dbReference type="VEuPathDB" id="FungiDB:PV08_00712"/>
<dbReference type="EMBL" id="KN847492">
    <property type="protein sequence ID" value="KIW20137.1"/>
    <property type="molecule type" value="Genomic_DNA"/>
</dbReference>
<feature type="region of interest" description="Disordered" evidence="1">
    <location>
        <begin position="95"/>
        <end position="235"/>
    </location>
</feature>
<feature type="compositionally biased region" description="Acidic residues" evidence="1">
    <location>
        <begin position="101"/>
        <end position="112"/>
    </location>
</feature>
<sequence>MASSELPITIEVMALNDDEVFQYLDAHPDILHRYLTERAGLAESLLRTHGQTQAHDNVATAVQDDGDVPVEHNSAPIEQSPDTVDSVSDLLALSGLSDNETPVDMDEADNDVDGGQREADYGMDEDGNLHGDEVDDWAGPDVNSGHASEEDLGDDEISEVYESQDDLDYNELDSSQGGTASNRHSSSPPPPGLPSTALNPTSSFGERQPTVPNDTTSIPYPAPRNLVTASMSQQKGKKWRLFEEESCIRHMLNIRDEGVVQGEDRFREAQRRMASVDGIHKDAKYAVKNFWNRVGRARSGFDERKNQKAPLATSQQGKTARASSSCSNSTPRKRKNGPKTRKTKRKYESDSEDSGSIPSDPDDSCKPTPKRRNRDEDSDDDWQPDQNTHLNAIAV</sequence>
<protein>
    <submittedName>
        <fullName evidence="2">Uncharacterized protein</fullName>
    </submittedName>
</protein>
<dbReference type="HOGENOM" id="CLU_032997_0_0_1"/>
<feature type="compositionally biased region" description="Polar residues" evidence="1">
    <location>
        <begin position="76"/>
        <end position="85"/>
    </location>
</feature>